<dbReference type="InterPro" id="IPR025966">
    <property type="entry name" value="OppC_N"/>
</dbReference>
<feature type="transmembrane region" description="Helical" evidence="7">
    <location>
        <begin position="194"/>
        <end position="212"/>
    </location>
</feature>
<dbReference type="InterPro" id="IPR050366">
    <property type="entry name" value="BP-dependent_transpt_permease"/>
</dbReference>
<feature type="domain" description="ABC transmembrane type-1" evidence="8">
    <location>
        <begin position="364"/>
        <end position="551"/>
    </location>
</feature>
<keyword evidence="3" id="KW-1003">Cell membrane</keyword>
<feature type="transmembrane region" description="Helical" evidence="7">
    <location>
        <begin position="368"/>
        <end position="391"/>
    </location>
</feature>
<dbReference type="CDD" id="cd06261">
    <property type="entry name" value="TM_PBP2"/>
    <property type="match status" value="1"/>
</dbReference>
<evidence type="ECO:0000313" key="9">
    <source>
        <dbReference type="EMBL" id="MCA9726099.1"/>
    </source>
</evidence>
<dbReference type="PANTHER" id="PTHR43386">
    <property type="entry name" value="OLIGOPEPTIDE TRANSPORT SYSTEM PERMEASE PROTEIN APPC"/>
    <property type="match status" value="1"/>
</dbReference>
<protein>
    <submittedName>
        <fullName evidence="9">ABC transporter permease</fullName>
    </submittedName>
</protein>
<keyword evidence="5 7" id="KW-1133">Transmembrane helix</keyword>
<gene>
    <name evidence="9" type="ORF">KC729_00345</name>
</gene>
<evidence type="ECO:0000313" key="10">
    <source>
        <dbReference type="Proteomes" id="UP000697710"/>
    </source>
</evidence>
<feature type="transmembrane region" description="Helical" evidence="7">
    <location>
        <begin position="485"/>
        <end position="510"/>
    </location>
</feature>
<dbReference type="Proteomes" id="UP000697710">
    <property type="component" value="Unassembled WGS sequence"/>
</dbReference>
<dbReference type="SUPFAM" id="SSF161098">
    <property type="entry name" value="MetI-like"/>
    <property type="match status" value="1"/>
</dbReference>
<dbReference type="GO" id="GO:0005886">
    <property type="term" value="C:plasma membrane"/>
    <property type="evidence" value="ECO:0007669"/>
    <property type="project" value="UniProtKB-SubCell"/>
</dbReference>
<evidence type="ECO:0000256" key="5">
    <source>
        <dbReference type="ARBA" id="ARBA00022989"/>
    </source>
</evidence>
<evidence type="ECO:0000256" key="1">
    <source>
        <dbReference type="ARBA" id="ARBA00004651"/>
    </source>
</evidence>
<keyword evidence="4 7" id="KW-0812">Transmembrane</keyword>
<feature type="transmembrane region" description="Helical" evidence="7">
    <location>
        <begin position="233"/>
        <end position="250"/>
    </location>
</feature>
<keyword evidence="2 7" id="KW-0813">Transport</keyword>
<name>A0A956LV45_UNCEI</name>
<dbReference type="Gene3D" id="1.10.3720.10">
    <property type="entry name" value="MetI-like"/>
    <property type="match status" value="1"/>
</dbReference>
<evidence type="ECO:0000256" key="3">
    <source>
        <dbReference type="ARBA" id="ARBA00022475"/>
    </source>
</evidence>
<reference evidence="9" key="1">
    <citation type="submission" date="2020-04" db="EMBL/GenBank/DDBJ databases">
        <authorList>
            <person name="Zhang T."/>
        </authorList>
    </citation>
    <scope>NUCLEOTIDE SEQUENCE</scope>
    <source>
        <strain evidence="9">HKST-UBA01</strain>
    </source>
</reference>
<feature type="transmembrane region" description="Helical" evidence="7">
    <location>
        <begin position="403"/>
        <end position="422"/>
    </location>
</feature>
<dbReference type="Pfam" id="PF12911">
    <property type="entry name" value="OppC_N"/>
    <property type="match status" value="1"/>
</dbReference>
<dbReference type="PANTHER" id="PTHR43386:SF1">
    <property type="entry name" value="D,D-DIPEPTIDE TRANSPORT SYSTEM PERMEASE PROTEIN DDPC-RELATED"/>
    <property type="match status" value="1"/>
</dbReference>
<evidence type="ECO:0000259" key="8">
    <source>
        <dbReference type="PROSITE" id="PS50928"/>
    </source>
</evidence>
<dbReference type="EMBL" id="JAGQHR010000003">
    <property type="protein sequence ID" value="MCA9726099.1"/>
    <property type="molecule type" value="Genomic_DNA"/>
</dbReference>
<feature type="transmembrane region" description="Helical" evidence="7">
    <location>
        <begin position="530"/>
        <end position="550"/>
    </location>
</feature>
<keyword evidence="6 7" id="KW-0472">Membrane</keyword>
<dbReference type="InterPro" id="IPR035906">
    <property type="entry name" value="MetI-like_sf"/>
</dbReference>
<feature type="transmembrane region" description="Helical" evidence="7">
    <location>
        <begin position="24"/>
        <end position="44"/>
    </location>
</feature>
<proteinExistence type="inferred from homology"/>
<dbReference type="PROSITE" id="PS50928">
    <property type="entry name" value="ABC_TM1"/>
    <property type="match status" value="1"/>
</dbReference>
<comment type="subcellular location">
    <subcellularLocation>
        <location evidence="1 7">Cell membrane</location>
        <topology evidence="1 7">Multi-pass membrane protein</topology>
    </subcellularLocation>
</comment>
<evidence type="ECO:0000256" key="6">
    <source>
        <dbReference type="ARBA" id="ARBA00023136"/>
    </source>
</evidence>
<feature type="transmembrane region" description="Helical" evidence="7">
    <location>
        <begin position="428"/>
        <end position="446"/>
    </location>
</feature>
<dbReference type="InterPro" id="IPR000515">
    <property type="entry name" value="MetI-like"/>
</dbReference>
<evidence type="ECO:0000256" key="7">
    <source>
        <dbReference type="RuleBase" id="RU363032"/>
    </source>
</evidence>
<sequence length="566" mass="62588">MRAVQGQDYWELVLSQIRRRKMSMAALFVLVVLYAVAVFAPFIANDRPLYFEGVDLQAYRKAQRELIVTVESLASEVREAGSAGEGAAAATERLDLEVAAIKTRLQVMGRQLGESQRRPLDDLSDEVDMTVEKVRDRATPEAERHAGRALQLAGEIRDQMSPVADPSEVVVGKTVALTPFRTFPAFQNLGRGDVFFMVLWILILFFPLWNRFWNQRILRGHRFRIRRARRHKMLLLFGLPALCALFWQGSAGEFYVSTYKSGLTAGSVIARHVAFAPIPYGLAESNEGESFRPPTWHTTSEIDDAGYYVRGPRAGRIDRATGIPKAGQPVQVEVGEPSANSFRRHLLGTDSLGRDLATRLVWGARVSLAVGLVSTVILVLIGTIIGSIAGYYGGVTDTLISRVIEIVQTFPVFFLILITVAFVGPSIMNIMLVIGFVSWTGVARLVRGEYIRLRGQDFVVASQALGVSSARTIFRHVLPNAMGPVLVAATFSVATGILIESSLSFLGFGIKLPIPSWGSLLIESRSAEHWWIQIYPGVLIFITVMLYNLFGEGVRDALDPRLKVTH</sequence>
<evidence type="ECO:0000256" key="2">
    <source>
        <dbReference type="ARBA" id="ARBA00022448"/>
    </source>
</evidence>
<dbReference type="AlphaFoldDB" id="A0A956LV45"/>
<dbReference type="Pfam" id="PF00528">
    <property type="entry name" value="BPD_transp_1"/>
    <property type="match status" value="1"/>
</dbReference>
<evidence type="ECO:0000256" key="4">
    <source>
        <dbReference type="ARBA" id="ARBA00022692"/>
    </source>
</evidence>
<reference evidence="9" key="2">
    <citation type="journal article" date="2021" name="Microbiome">
        <title>Successional dynamics and alternative stable states in a saline activated sludge microbial community over 9 years.</title>
        <authorList>
            <person name="Wang Y."/>
            <person name="Ye J."/>
            <person name="Ju F."/>
            <person name="Liu L."/>
            <person name="Boyd J.A."/>
            <person name="Deng Y."/>
            <person name="Parks D.H."/>
            <person name="Jiang X."/>
            <person name="Yin X."/>
            <person name="Woodcroft B.J."/>
            <person name="Tyson G.W."/>
            <person name="Hugenholtz P."/>
            <person name="Polz M.F."/>
            <person name="Zhang T."/>
        </authorList>
    </citation>
    <scope>NUCLEOTIDE SEQUENCE</scope>
    <source>
        <strain evidence="9">HKST-UBA01</strain>
    </source>
</reference>
<dbReference type="GO" id="GO:0055085">
    <property type="term" value="P:transmembrane transport"/>
    <property type="evidence" value="ECO:0007669"/>
    <property type="project" value="InterPro"/>
</dbReference>
<comment type="similarity">
    <text evidence="7">Belongs to the binding-protein-dependent transport system permease family.</text>
</comment>
<organism evidence="9 10">
    <name type="scientific">Eiseniibacteriota bacterium</name>
    <dbReference type="NCBI Taxonomy" id="2212470"/>
    <lineage>
        <taxon>Bacteria</taxon>
        <taxon>Candidatus Eiseniibacteriota</taxon>
    </lineage>
</organism>
<accession>A0A956LV45</accession>
<comment type="caution">
    <text evidence="9">The sequence shown here is derived from an EMBL/GenBank/DDBJ whole genome shotgun (WGS) entry which is preliminary data.</text>
</comment>